<feature type="coiled-coil region" evidence="1">
    <location>
        <begin position="9"/>
        <end position="36"/>
    </location>
</feature>
<evidence type="ECO:0000256" key="1">
    <source>
        <dbReference type="SAM" id="Coils"/>
    </source>
</evidence>
<name>A0A6C0EN08_9ZZZZ</name>
<accession>A0A6C0EN08</accession>
<proteinExistence type="predicted"/>
<sequence length="180" mass="21301">MAFMAMSKNLGLNTQMNFQEQEFKEMQDEYNSYSAKFKEIGELEDGDKLARDSSGVYYRHVRGEYLVQLRRWWTRQGRSHTFNHLDEDFSKFMKYLDKVLNILKITYDTRYRVLGKKLRDLANSLMTGLYTLKKTYPTEAKLICKIDSIIMSLIDFKTSIGEKLEVSIPISQQRQRTFSD</sequence>
<organism evidence="2">
    <name type="scientific">viral metagenome</name>
    <dbReference type="NCBI Taxonomy" id="1070528"/>
    <lineage>
        <taxon>unclassified sequences</taxon>
        <taxon>metagenomes</taxon>
        <taxon>organismal metagenomes</taxon>
    </lineage>
</organism>
<dbReference type="EMBL" id="MN738899">
    <property type="protein sequence ID" value="QHT30427.1"/>
    <property type="molecule type" value="Genomic_DNA"/>
</dbReference>
<evidence type="ECO:0000313" key="2">
    <source>
        <dbReference type="EMBL" id="QHT30427.1"/>
    </source>
</evidence>
<keyword evidence="1" id="KW-0175">Coiled coil</keyword>
<dbReference type="AlphaFoldDB" id="A0A6C0EN08"/>
<protein>
    <submittedName>
        <fullName evidence="2">Uncharacterized protein</fullName>
    </submittedName>
</protein>
<reference evidence="2" key="1">
    <citation type="journal article" date="2020" name="Nature">
        <title>Giant virus diversity and host interactions through global metagenomics.</title>
        <authorList>
            <person name="Schulz F."/>
            <person name="Roux S."/>
            <person name="Paez-Espino D."/>
            <person name="Jungbluth S."/>
            <person name="Walsh D.A."/>
            <person name="Denef V.J."/>
            <person name="McMahon K.D."/>
            <person name="Konstantinidis K.T."/>
            <person name="Eloe-Fadrosh E.A."/>
            <person name="Kyrpides N.C."/>
            <person name="Woyke T."/>
        </authorList>
    </citation>
    <scope>NUCLEOTIDE SEQUENCE</scope>
    <source>
        <strain evidence="2">GVMAG-M-3300009149-34</strain>
    </source>
</reference>